<dbReference type="STRING" id="525365.HMPREF0548_1206"/>
<dbReference type="HOGENOM" id="CLU_110210_0_0_9"/>
<protein>
    <recommendedName>
        <fullName evidence="4">Sugar specific permease (Putative)</fullName>
    </recommendedName>
</protein>
<sequence>MQVFQLLRWKKWLNMEEKNDSLSLRITALIVGLLINAIANGLTVSTNMGTSPWTASEVNLAHLFNIPVGLPILIVGILTIIVNQILLKHFDKIRFFGELLFITCFSYFVNIFVDFFDRLGIPDLPVWLKIILCFSGIFSFCCGISFYQRANLFMHPNDDTTNILRFEYFKGNVVKAQLVNFSVPTLIIVICVLFTHKVYSINVGTILCLFANGPLINFADKYLWHSLHHNFRIIKPIRK</sequence>
<proteinExistence type="predicted"/>
<dbReference type="Pfam" id="PF19700">
    <property type="entry name" value="DUF6198"/>
    <property type="match status" value="1"/>
</dbReference>
<feature type="transmembrane region" description="Helical" evidence="1">
    <location>
        <begin position="21"/>
        <end position="42"/>
    </location>
</feature>
<keyword evidence="1" id="KW-1133">Transmembrane helix</keyword>
<keyword evidence="1" id="KW-0472">Membrane</keyword>
<keyword evidence="1" id="KW-0812">Transmembrane</keyword>
<dbReference type="PANTHER" id="PTHR40078">
    <property type="entry name" value="INTEGRAL MEMBRANE PROTEIN-RELATED"/>
    <property type="match status" value="1"/>
</dbReference>
<dbReference type="eggNOG" id="COG2364">
    <property type="taxonomic scope" value="Bacteria"/>
</dbReference>
<organism evidence="2 3">
    <name type="scientific">Lactobacillus ultunensis DSM 16047</name>
    <dbReference type="NCBI Taxonomy" id="525365"/>
    <lineage>
        <taxon>Bacteria</taxon>
        <taxon>Bacillati</taxon>
        <taxon>Bacillota</taxon>
        <taxon>Bacilli</taxon>
        <taxon>Lactobacillales</taxon>
        <taxon>Lactobacillaceae</taxon>
        <taxon>Lactobacillus</taxon>
    </lineage>
</organism>
<dbReference type="EMBL" id="ACGU01000055">
    <property type="protein sequence ID" value="EEJ71964.1"/>
    <property type="molecule type" value="Genomic_DNA"/>
</dbReference>
<gene>
    <name evidence="2" type="ORF">HMPREF0548_1206</name>
</gene>
<dbReference type="Proteomes" id="UP000005583">
    <property type="component" value="Unassembled WGS sequence"/>
</dbReference>
<evidence type="ECO:0000313" key="2">
    <source>
        <dbReference type="EMBL" id="EEJ71964.1"/>
    </source>
</evidence>
<dbReference type="InterPro" id="IPR038750">
    <property type="entry name" value="YczE/YyaS-like"/>
</dbReference>
<feature type="transmembrane region" description="Helical" evidence="1">
    <location>
        <begin position="201"/>
        <end position="219"/>
    </location>
</feature>
<dbReference type="AlphaFoldDB" id="C2ENG0"/>
<keyword evidence="3" id="KW-1185">Reference proteome</keyword>
<name>C2ENG0_9LACO</name>
<feature type="transmembrane region" description="Helical" evidence="1">
    <location>
        <begin position="125"/>
        <end position="147"/>
    </location>
</feature>
<evidence type="ECO:0008006" key="4">
    <source>
        <dbReference type="Google" id="ProtNLM"/>
    </source>
</evidence>
<dbReference type="PANTHER" id="PTHR40078:SF1">
    <property type="entry name" value="INTEGRAL MEMBRANE PROTEIN"/>
    <property type="match status" value="1"/>
</dbReference>
<accession>C2ENG0</accession>
<comment type="caution">
    <text evidence="2">The sequence shown here is derived from an EMBL/GenBank/DDBJ whole genome shotgun (WGS) entry which is preliminary data.</text>
</comment>
<feature type="transmembrane region" description="Helical" evidence="1">
    <location>
        <begin position="62"/>
        <end position="83"/>
    </location>
</feature>
<evidence type="ECO:0000313" key="3">
    <source>
        <dbReference type="Proteomes" id="UP000005583"/>
    </source>
</evidence>
<reference evidence="2 3" key="1">
    <citation type="submission" date="2009-01" db="EMBL/GenBank/DDBJ databases">
        <authorList>
            <person name="Qin X."/>
            <person name="Bachman B."/>
            <person name="Battles P."/>
            <person name="Bell A."/>
            <person name="Bess C."/>
            <person name="Bickham C."/>
            <person name="Chaboub L."/>
            <person name="Chen D."/>
            <person name="Coyle M."/>
            <person name="Deiros D.R."/>
            <person name="Dinh H."/>
            <person name="Forbes L."/>
            <person name="Fowler G."/>
            <person name="Francisco L."/>
            <person name="Fu Q."/>
            <person name="Gubbala S."/>
            <person name="Hale W."/>
            <person name="Han Y."/>
            <person name="Hemphill L."/>
            <person name="Highlander S.K."/>
            <person name="Hirani K."/>
            <person name="Hogues M."/>
            <person name="Jackson L."/>
            <person name="Jakkamsetti A."/>
            <person name="Javaid M."/>
            <person name="Jiang H."/>
            <person name="Korchina V."/>
            <person name="Kovar C."/>
            <person name="Lara F."/>
            <person name="Lee S."/>
            <person name="Mata R."/>
            <person name="Mathew T."/>
            <person name="Moen C."/>
            <person name="Morales K."/>
            <person name="Munidasa M."/>
            <person name="Nazareth L."/>
            <person name="Ngo R."/>
            <person name="Nguyen L."/>
            <person name="Okwuonu G."/>
            <person name="Ongeri F."/>
            <person name="Patil S."/>
            <person name="Petrosino J."/>
            <person name="Pham C."/>
            <person name="Pham P."/>
            <person name="Pu L.-L."/>
            <person name="Puazo M."/>
            <person name="Raj R."/>
            <person name="Reid J."/>
            <person name="Rouhana J."/>
            <person name="Saada N."/>
            <person name="Shang Y."/>
            <person name="Simmons D."/>
            <person name="Thornton R."/>
            <person name="Warren J."/>
            <person name="Weissenberger G."/>
            <person name="Zhang J."/>
            <person name="Zhang L."/>
            <person name="Zhou C."/>
            <person name="Zhu D."/>
            <person name="Muzny D."/>
            <person name="Worley K."/>
            <person name="Gibbs R."/>
        </authorList>
    </citation>
    <scope>NUCLEOTIDE SEQUENCE [LARGE SCALE GENOMIC DNA]</scope>
    <source>
        <strain evidence="2 3">DSM 16047</strain>
    </source>
</reference>
<feature type="transmembrane region" description="Helical" evidence="1">
    <location>
        <begin position="178"/>
        <end position="195"/>
    </location>
</feature>
<evidence type="ECO:0000256" key="1">
    <source>
        <dbReference type="SAM" id="Phobius"/>
    </source>
</evidence>
<feature type="transmembrane region" description="Helical" evidence="1">
    <location>
        <begin position="95"/>
        <end position="113"/>
    </location>
</feature>